<evidence type="ECO:0000313" key="3">
    <source>
        <dbReference type="Proteomes" id="UP000035034"/>
    </source>
</evidence>
<evidence type="ECO:0000259" key="1">
    <source>
        <dbReference type="Pfam" id="PF09995"/>
    </source>
</evidence>
<dbReference type="PANTHER" id="PTHR37539">
    <property type="entry name" value="SECRETED PROTEIN-RELATED"/>
    <property type="match status" value="1"/>
</dbReference>
<keyword evidence="3" id="KW-1185">Reference proteome</keyword>
<protein>
    <recommendedName>
        <fullName evidence="1">ER-bound oxygenase mpaB/mpaB'/Rubber oxygenase catalytic domain-containing protein</fullName>
    </recommendedName>
</protein>
<dbReference type="RefSeq" id="WP_007319133.1">
    <property type="nucleotide sequence ID" value="NZ_BAEH01000095.1"/>
</dbReference>
<dbReference type="GO" id="GO:0016491">
    <property type="term" value="F:oxidoreductase activity"/>
    <property type="evidence" value="ECO:0007669"/>
    <property type="project" value="InterPro"/>
</dbReference>
<dbReference type="EMBL" id="BAEH01000095">
    <property type="protein sequence ID" value="GAB19798.1"/>
    <property type="molecule type" value="Genomic_DNA"/>
</dbReference>
<dbReference type="STRING" id="1077974.GOEFS_095_00330"/>
<sequence>MSTAEKSTARAVDSELNYVYRPGMPLRPAPPRIAQSGRQAQIWASPRHRLLKRWVADIETHDNPVIERLDDHYWQGDEFMDPVVRKFREIGMAEGRAMLEKALDEGIESVPDAPQELVNLFEHLDNPPSWYDPELWERGRQLWNNCSLAGRMGMLVQDAMGTFVGAEVSTATGITGRFVTDPDRRQAETLQWFYWVTKPGSLDRFSSEYKSTIRVRLMHAQVRQAILNSWTPEEYEYHGNPISTAMVMIAGTTFGLIPMLIDDAYGRRYTPDDMNAVTHYWSYICYVFGAHPDIIPTTAADALDIMNYGVATAGRPTEWTHQMVSAATDVLAAAPGFRGRLARATVAPLMGVLSNYSGEPLVRALLGGTPFEHVRLQPWRALGGFAIRADVALHRIDDVFPGARSRREKRTLRGDRYEGAAVAVSRARAKALGIELDYTGHDTTKKTSGCPVFLG</sequence>
<accession>H0R3Z7</accession>
<gene>
    <name evidence="2" type="ORF">GOEFS_095_00330</name>
</gene>
<dbReference type="Proteomes" id="UP000035034">
    <property type="component" value="Unassembled WGS sequence"/>
</dbReference>
<dbReference type="InterPro" id="IPR018713">
    <property type="entry name" value="MPAB/Lcp_cat_dom"/>
</dbReference>
<name>H0R3Z7_9ACTN</name>
<feature type="domain" description="ER-bound oxygenase mpaB/mpaB'/Rubber oxygenase catalytic" evidence="1">
    <location>
        <begin position="165"/>
        <end position="385"/>
    </location>
</feature>
<proteinExistence type="predicted"/>
<dbReference type="AlphaFoldDB" id="H0R3Z7"/>
<dbReference type="InterPro" id="IPR037473">
    <property type="entry name" value="Lcp-like"/>
</dbReference>
<organism evidence="2 3">
    <name type="scientific">Gordonia effusa NBRC 100432</name>
    <dbReference type="NCBI Taxonomy" id="1077974"/>
    <lineage>
        <taxon>Bacteria</taxon>
        <taxon>Bacillati</taxon>
        <taxon>Actinomycetota</taxon>
        <taxon>Actinomycetes</taxon>
        <taxon>Mycobacteriales</taxon>
        <taxon>Gordoniaceae</taxon>
        <taxon>Gordonia</taxon>
    </lineage>
</organism>
<dbReference type="Pfam" id="PF09995">
    <property type="entry name" value="MPAB_Lcp_cat"/>
    <property type="match status" value="1"/>
</dbReference>
<comment type="caution">
    <text evidence="2">The sequence shown here is derived from an EMBL/GenBank/DDBJ whole genome shotgun (WGS) entry which is preliminary data.</text>
</comment>
<dbReference type="eggNOG" id="ENOG5033TDY">
    <property type="taxonomic scope" value="Bacteria"/>
</dbReference>
<reference evidence="2 3" key="1">
    <citation type="submission" date="2011-12" db="EMBL/GenBank/DDBJ databases">
        <title>Whole genome shotgun sequence of Gordonia effusa NBRC 100432.</title>
        <authorList>
            <person name="Yoshida I."/>
            <person name="Takarada H."/>
            <person name="Hosoyama A."/>
            <person name="Tsuchikane K."/>
            <person name="Katsumata H."/>
            <person name="Yamazaki S."/>
            <person name="Fujita N."/>
        </authorList>
    </citation>
    <scope>NUCLEOTIDE SEQUENCE [LARGE SCALE GENOMIC DNA]</scope>
    <source>
        <strain evidence="2 3">NBRC 100432</strain>
    </source>
</reference>
<evidence type="ECO:0000313" key="2">
    <source>
        <dbReference type="EMBL" id="GAB19798.1"/>
    </source>
</evidence>
<dbReference type="PANTHER" id="PTHR37539:SF1">
    <property type="entry name" value="ER-BOUND OXYGENASE MPAB_MPAB'_RUBBER OXYGENASE CATALYTIC DOMAIN-CONTAINING PROTEIN"/>
    <property type="match status" value="1"/>
</dbReference>